<dbReference type="InterPro" id="IPR046786">
    <property type="entry name" value="MotA_N"/>
</dbReference>
<evidence type="ECO:0000256" key="3">
    <source>
        <dbReference type="ARBA" id="ARBA00022448"/>
    </source>
</evidence>
<dbReference type="EMBL" id="FLUQ01000001">
    <property type="protein sequence ID" value="SBV92750.1"/>
    <property type="molecule type" value="Genomic_DNA"/>
</dbReference>
<evidence type="ECO:0000259" key="14">
    <source>
        <dbReference type="Pfam" id="PF01618"/>
    </source>
</evidence>
<feature type="transmembrane region" description="Helical" evidence="13">
    <location>
        <begin position="171"/>
        <end position="190"/>
    </location>
</feature>
<evidence type="ECO:0000256" key="8">
    <source>
        <dbReference type="ARBA" id="ARBA00022779"/>
    </source>
</evidence>
<dbReference type="PROSITE" id="PS01307">
    <property type="entry name" value="MOTA"/>
    <property type="match status" value="1"/>
</dbReference>
<evidence type="ECO:0000256" key="10">
    <source>
        <dbReference type="ARBA" id="ARBA00022989"/>
    </source>
</evidence>
<evidence type="ECO:0000256" key="9">
    <source>
        <dbReference type="ARBA" id="ARBA00022781"/>
    </source>
</evidence>
<dbReference type="AlphaFoldDB" id="A0A212IZY1"/>
<evidence type="ECO:0000256" key="1">
    <source>
        <dbReference type="ARBA" id="ARBA00004429"/>
    </source>
</evidence>
<dbReference type="Pfam" id="PF01618">
    <property type="entry name" value="MotA_ExbB"/>
    <property type="match status" value="1"/>
</dbReference>
<dbReference type="InterPro" id="IPR047055">
    <property type="entry name" value="MotA-like"/>
</dbReference>
<dbReference type="InterPro" id="IPR000540">
    <property type="entry name" value="Flag_MotA_CS"/>
</dbReference>
<dbReference type="PANTHER" id="PTHR30433">
    <property type="entry name" value="CHEMOTAXIS PROTEIN MOTA"/>
    <property type="match status" value="1"/>
</dbReference>
<feature type="transmembrane region" description="Helical" evidence="13">
    <location>
        <begin position="7"/>
        <end position="28"/>
    </location>
</feature>
<dbReference type="GO" id="GO:0006935">
    <property type="term" value="P:chemotaxis"/>
    <property type="evidence" value="ECO:0007669"/>
    <property type="project" value="UniProtKB-KW"/>
</dbReference>
<accession>A0A212IZY1</accession>
<feature type="domain" description="MotA/TolQ/ExbB proton channel" evidence="14">
    <location>
        <begin position="139"/>
        <end position="226"/>
    </location>
</feature>
<comment type="subcellular location">
    <subcellularLocation>
        <location evidence="1">Cell inner membrane</location>
        <topology evidence="1">Multi-pass membrane protein</topology>
    </subcellularLocation>
</comment>
<dbReference type="InterPro" id="IPR022522">
    <property type="entry name" value="Flagellar_motor_stator_MotA"/>
</dbReference>
<dbReference type="NCBIfam" id="TIGR03818">
    <property type="entry name" value="MotA1"/>
    <property type="match status" value="1"/>
</dbReference>
<protein>
    <submittedName>
        <fullName evidence="16">Chemotaxis protein MotA</fullName>
    </submittedName>
</protein>
<proteinExistence type="inferred from homology"/>
<evidence type="ECO:0000256" key="11">
    <source>
        <dbReference type="ARBA" id="ARBA00023065"/>
    </source>
</evidence>
<keyword evidence="8" id="KW-0283">Flagellar rotation</keyword>
<evidence type="ECO:0000259" key="15">
    <source>
        <dbReference type="Pfam" id="PF20560"/>
    </source>
</evidence>
<dbReference type="GO" id="GO:0071978">
    <property type="term" value="P:bacterial-type flagellum-dependent swarming motility"/>
    <property type="evidence" value="ECO:0007669"/>
    <property type="project" value="InterPro"/>
</dbReference>
<sequence length="282" mass="29992">MLIIIGYIIVFGSVLGGFMMSGGNVMMLVHVSEIIIIAGAGIGAFVAGCTGFTLKGAIKGVVHAFAGHSAGKAEYLELLSVLFGLFSKMHREGVISIEKDIEQPESSSLFQRYPKIAKDKAACYFIGDTLRVYLTTGSAGELEKLMSVDIESMHNEEMTPAHAFERMAESLPGMGIVAAVLGVVLTMSKINEGAEVLGHSIGAALVGTFVGILLCYGVFGPIAGKMITLAEERSFFFRVIQEAVAAAVRGSSPIIALEYGRRAIPRAFRPTFQEMEQACKGG</sequence>
<keyword evidence="3" id="KW-0813">Transport</keyword>
<dbReference type="PANTHER" id="PTHR30433:SF4">
    <property type="entry name" value="MOTILITY PROTEIN A"/>
    <property type="match status" value="1"/>
</dbReference>
<keyword evidence="7 13" id="KW-0812">Transmembrane</keyword>
<feature type="domain" description="Motility protein A N-terminal" evidence="15">
    <location>
        <begin position="4"/>
        <end position="93"/>
    </location>
</feature>
<feature type="transmembrane region" description="Helical" evidence="13">
    <location>
        <begin position="196"/>
        <end position="219"/>
    </location>
</feature>
<keyword evidence="9" id="KW-0375">Hydrogen ion transport</keyword>
<keyword evidence="10 13" id="KW-1133">Transmembrane helix</keyword>
<keyword evidence="12 13" id="KW-0472">Membrane</keyword>
<gene>
    <name evidence="16" type="ORF">KL86DPRO_10414</name>
</gene>
<evidence type="ECO:0000256" key="6">
    <source>
        <dbReference type="ARBA" id="ARBA00022519"/>
    </source>
</evidence>
<evidence type="ECO:0000256" key="4">
    <source>
        <dbReference type="ARBA" id="ARBA00022475"/>
    </source>
</evidence>
<reference evidence="16" key="1">
    <citation type="submission" date="2016-04" db="EMBL/GenBank/DDBJ databases">
        <authorList>
            <person name="Evans L.H."/>
            <person name="Alamgir A."/>
            <person name="Owens N."/>
            <person name="Weber N.D."/>
            <person name="Virtaneva K."/>
            <person name="Barbian K."/>
            <person name="Babar A."/>
            <person name="Rosenke K."/>
        </authorList>
    </citation>
    <scope>NUCLEOTIDE SEQUENCE</scope>
    <source>
        <strain evidence="16">86</strain>
    </source>
</reference>
<evidence type="ECO:0000256" key="12">
    <source>
        <dbReference type="ARBA" id="ARBA00023136"/>
    </source>
</evidence>
<evidence type="ECO:0000313" key="16">
    <source>
        <dbReference type="EMBL" id="SBV92750.1"/>
    </source>
</evidence>
<dbReference type="Pfam" id="PF20560">
    <property type="entry name" value="MotA_N"/>
    <property type="match status" value="1"/>
</dbReference>
<evidence type="ECO:0000256" key="7">
    <source>
        <dbReference type="ARBA" id="ARBA00022692"/>
    </source>
</evidence>
<evidence type="ECO:0000256" key="2">
    <source>
        <dbReference type="ARBA" id="ARBA00008038"/>
    </source>
</evidence>
<feature type="transmembrane region" description="Helical" evidence="13">
    <location>
        <begin position="34"/>
        <end position="54"/>
    </location>
</feature>
<keyword evidence="11" id="KW-0406">Ion transport</keyword>
<evidence type="ECO:0000256" key="13">
    <source>
        <dbReference type="SAM" id="Phobius"/>
    </source>
</evidence>
<keyword evidence="5" id="KW-0145">Chemotaxis</keyword>
<keyword evidence="4" id="KW-1003">Cell membrane</keyword>
<keyword evidence="6" id="KW-0997">Cell inner membrane</keyword>
<dbReference type="InterPro" id="IPR002898">
    <property type="entry name" value="MotA_ExbB_proton_chnl"/>
</dbReference>
<organism evidence="16">
    <name type="scientific">uncultured delta proteobacterium</name>
    <dbReference type="NCBI Taxonomy" id="34034"/>
    <lineage>
        <taxon>Bacteria</taxon>
        <taxon>Deltaproteobacteria</taxon>
        <taxon>environmental samples</taxon>
    </lineage>
</organism>
<evidence type="ECO:0000256" key="5">
    <source>
        <dbReference type="ARBA" id="ARBA00022500"/>
    </source>
</evidence>
<comment type="similarity">
    <text evidence="2">Belongs to the MotA family.</text>
</comment>
<dbReference type="GO" id="GO:1902600">
    <property type="term" value="P:proton transmembrane transport"/>
    <property type="evidence" value="ECO:0007669"/>
    <property type="project" value="UniProtKB-KW"/>
</dbReference>
<name>A0A212IZY1_9DELT</name>
<dbReference type="GO" id="GO:0005886">
    <property type="term" value="C:plasma membrane"/>
    <property type="evidence" value="ECO:0007669"/>
    <property type="project" value="UniProtKB-SubCell"/>
</dbReference>